<keyword evidence="2" id="KW-1185">Reference proteome</keyword>
<dbReference type="Proteomes" id="UP001595075">
    <property type="component" value="Unassembled WGS sequence"/>
</dbReference>
<proteinExistence type="predicted"/>
<evidence type="ECO:0000313" key="2">
    <source>
        <dbReference type="Proteomes" id="UP001595075"/>
    </source>
</evidence>
<sequence length="309" mass="34327">MRLVTIPSSDVDLNPDSYNSNFHTLLDAPDLPVPDETPQAFSRWLPLIASSQNISSSTIQIITLTPPQTQLILDASSSSLHTREANRLYVEELADLSTSSTFTSLVFPPEGLFLRLDECSPKDGVKGTSPLRSPEEAILRLATSHRATNAMIRGERKFDGKTKLIFLTFDAKMDTAKEFRVFCAPPNGRITAVSQYKWHKPSVFREREPQARSSLMKTVMDGIQGVHKQILGEAIRGSGAAMDKLLLEQGFTFDVVFDQETEKSKLIELNSFGARSGCGSCLFHWLSDFSVLYGSSMDGIREVEFRISV</sequence>
<dbReference type="EMBL" id="JAZHXI010000005">
    <property type="protein sequence ID" value="KAL2071930.1"/>
    <property type="molecule type" value="Genomic_DNA"/>
</dbReference>
<evidence type="ECO:0000313" key="1">
    <source>
        <dbReference type="EMBL" id="KAL2071930.1"/>
    </source>
</evidence>
<reference evidence="1 2" key="1">
    <citation type="journal article" date="2024" name="Commun. Biol.">
        <title>Comparative genomic analysis of thermophilic fungi reveals convergent evolutionary adaptations and gene losses.</title>
        <authorList>
            <person name="Steindorff A.S."/>
            <person name="Aguilar-Pontes M.V."/>
            <person name="Robinson A.J."/>
            <person name="Andreopoulos B."/>
            <person name="LaButti K."/>
            <person name="Kuo A."/>
            <person name="Mondo S."/>
            <person name="Riley R."/>
            <person name="Otillar R."/>
            <person name="Haridas S."/>
            <person name="Lipzen A."/>
            <person name="Grimwood J."/>
            <person name="Schmutz J."/>
            <person name="Clum A."/>
            <person name="Reid I.D."/>
            <person name="Moisan M.C."/>
            <person name="Butler G."/>
            <person name="Nguyen T.T.M."/>
            <person name="Dewar K."/>
            <person name="Conant G."/>
            <person name="Drula E."/>
            <person name="Henrissat B."/>
            <person name="Hansel C."/>
            <person name="Singer S."/>
            <person name="Hutchinson M.I."/>
            <person name="de Vries R.P."/>
            <person name="Natvig D.O."/>
            <person name="Powell A.J."/>
            <person name="Tsang A."/>
            <person name="Grigoriev I.V."/>
        </authorList>
    </citation>
    <scope>NUCLEOTIDE SEQUENCE [LARGE SCALE GENOMIC DNA]</scope>
    <source>
        <strain evidence="1 2">CBS 494.80</strain>
    </source>
</reference>
<gene>
    <name evidence="1" type="ORF">VTL71DRAFT_13165</name>
</gene>
<comment type="caution">
    <text evidence="1">The sequence shown here is derived from an EMBL/GenBank/DDBJ whole genome shotgun (WGS) entry which is preliminary data.</text>
</comment>
<name>A0ABR4CPP2_9HELO</name>
<organism evidence="1 2">
    <name type="scientific">Oculimacula yallundae</name>
    <dbReference type="NCBI Taxonomy" id="86028"/>
    <lineage>
        <taxon>Eukaryota</taxon>
        <taxon>Fungi</taxon>
        <taxon>Dikarya</taxon>
        <taxon>Ascomycota</taxon>
        <taxon>Pezizomycotina</taxon>
        <taxon>Leotiomycetes</taxon>
        <taxon>Helotiales</taxon>
        <taxon>Ploettnerulaceae</taxon>
        <taxon>Oculimacula</taxon>
    </lineage>
</organism>
<evidence type="ECO:0008006" key="3">
    <source>
        <dbReference type="Google" id="ProtNLM"/>
    </source>
</evidence>
<accession>A0ABR4CPP2</accession>
<protein>
    <recommendedName>
        <fullName evidence="3">Cell division cycle protein 123</fullName>
    </recommendedName>
</protein>